<dbReference type="OrthoDB" id="38684at2"/>
<dbReference type="Proteomes" id="UP000321558">
    <property type="component" value="Unassembled WGS sequence"/>
</dbReference>
<dbReference type="GO" id="GO:0005975">
    <property type="term" value="P:carbohydrate metabolic process"/>
    <property type="evidence" value="ECO:0007669"/>
    <property type="project" value="InterPro"/>
</dbReference>
<keyword evidence="2" id="KW-1185">Reference proteome</keyword>
<sequence length="1063" mass="122249">MYQLTDNNEFIIEDFQSLSPFSSFLPGIAGKDGIPLWAFYVNRGQAMAGFGIRDKDAAMTEFFPADKAYQMVPLQGFRTFIKLRKKEEQIVFEPFSFTSDNKTVREQLKINENHLILKYYNEKYGLILTVEYFTLPKAPLAGLVREVSLENNDEEEKDIEIIDGLATILPGGLPNASYKEIGNTLKSWFDVETIDNQFNFYHLRGSIADNANVSQIYDGNFYSSLAVLNGKENIVKPLYDRELVFGKNLTLQAPDAFHSESISSLIEKEQIPVNKVSGGFTALADKLAPGEKLRIVSLIGYGENRSKIKKFIRENFRYEKITEYKKTAKTITDELTSVVETKTGEPLFDAYVKQSHLDNGLRGGFPMIFQSAKKDHPFYLYSRKHGDLERDYNFFSISPTFYSQGNGNYRDINQNRRLDVIFNPKLRDYNLRHFVNLLQLDGYNPLSIKEVRYKLKSRKISFCKYGLSEVQDNKIYELLSNSFAPGDVLKFVQDNSVHLIISFENFLTEILAISEEALEAEHGEGFWIDHWTYNLDLLDSYLAMYPDRVQSVFFDTSYRFYDSPAYVHPRTKKYIQNEGRLRQYDAVQVDERKQRKQEENSEQWVRGNFGEGEIYETNLFSKLFLLAAIKTSTIAPFGLGIEMEAGKPGWNDALNGLPGMLGASTSELFELKRLLQQLQNISVTSEEKIILPEEAQEFIYGLATQIRQSNQKSKEDQLSYWNDVSLLRESYRSLIKKGIHGDNLELSLAAAMKLLEIYYQRVEDALKSVEKYKQQNLIPTYFYFEAEEDDENPGVISECKPHAVTPFLEGVVKKLKLSDSIAEAERIYNAVRQSDIFDAKLGMYKTSMSINEEPVELGRIKFFTPGWLENESVFMHMEYKYLLELLSKGLFKAFYNDIRSALVPFMDPVKYGRSILENSSFIASSVNPDTSIQGKGFAARLSGSTVELLNMWVLMFIGKQPFTYDWENDLLHFRLQPVLPGWLFKEDGTLSFTLFSCIEVIYRNETRQDSFGEAGVVPVRYVIVYKDGREYIVSGSEITGSLAHDIRNQFVLKIMVELKRKYK</sequence>
<protein>
    <recommendedName>
        <fullName evidence="3">Cellobiose phosphorylase</fullName>
    </recommendedName>
</protein>
<dbReference type="STRING" id="582851.GCA_900162665_01637"/>
<evidence type="ECO:0000313" key="2">
    <source>
        <dbReference type="Proteomes" id="UP000321558"/>
    </source>
</evidence>
<reference evidence="1 2" key="1">
    <citation type="submission" date="2019-07" db="EMBL/GenBank/DDBJ databases">
        <title>Whole genome shotgun sequence of Oceanobacillus sojae NBRC 105379.</title>
        <authorList>
            <person name="Hosoyama A."/>
            <person name="Uohara A."/>
            <person name="Ohji S."/>
            <person name="Ichikawa N."/>
        </authorList>
    </citation>
    <scope>NUCLEOTIDE SEQUENCE [LARGE SCALE GENOMIC DNA]</scope>
    <source>
        <strain evidence="1 2">NBRC 105379</strain>
    </source>
</reference>
<dbReference type="InterPro" id="IPR008928">
    <property type="entry name" value="6-hairpin_glycosidase_sf"/>
</dbReference>
<gene>
    <name evidence="1" type="ORF">OSO01_45790</name>
</gene>
<name>A0A511ZQW3_9BACI</name>
<dbReference type="EMBL" id="BJYM01000031">
    <property type="protein sequence ID" value="GEN89840.1"/>
    <property type="molecule type" value="Genomic_DNA"/>
</dbReference>
<comment type="caution">
    <text evidence="1">The sequence shown here is derived from an EMBL/GenBank/DDBJ whole genome shotgun (WGS) entry which is preliminary data.</text>
</comment>
<dbReference type="GO" id="GO:0003824">
    <property type="term" value="F:catalytic activity"/>
    <property type="evidence" value="ECO:0007669"/>
    <property type="project" value="UniProtKB-ARBA"/>
</dbReference>
<dbReference type="Gene3D" id="2.70.98.40">
    <property type="entry name" value="Glycoside hydrolase, family 65, N-terminal domain"/>
    <property type="match status" value="1"/>
</dbReference>
<evidence type="ECO:0000313" key="1">
    <source>
        <dbReference type="EMBL" id="GEN89840.1"/>
    </source>
</evidence>
<accession>A0A511ZQW3</accession>
<dbReference type="InterPro" id="IPR037018">
    <property type="entry name" value="GH65_N"/>
</dbReference>
<evidence type="ECO:0008006" key="3">
    <source>
        <dbReference type="Google" id="ProtNLM"/>
    </source>
</evidence>
<dbReference type="AlphaFoldDB" id="A0A511ZQW3"/>
<dbReference type="RefSeq" id="WP_147212709.1">
    <property type="nucleotide sequence ID" value="NZ_BJYM01000031.1"/>
</dbReference>
<organism evidence="1 2">
    <name type="scientific">Oceanobacillus sojae</name>
    <dbReference type="NCBI Taxonomy" id="582851"/>
    <lineage>
        <taxon>Bacteria</taxon>
        <taxon>Bacillati</taxon>
        <taxon>Bacillota</taxon>
        <taxon>Bacilli</taxon>
        <taxon>Bacillales</taxon>
        <taxon>Bacillaceae</taxon>
        <taxon>Oceanobacillus</taxon>
    </lineage>
</organism>
<proteinExistence type="predicted"/>
<dbReference type="SUPFAM" id="SSF48208">
    <property type="entry name" value="Six-hairpin glycosidases"/>
    <property type="match status" value="1"/>
</dbReference>